<name>A0AAE1AG82_9GAST</name>
<evidence type="ECO:0000313" key="3">
    <source>
        <dbReference type="Proteomes" id="UP001283361"/>
    </source>
</evidence>
<dbReference type="Proteomes" id="UP001283361">
    <property type="component" value="Unassembled WGS sequence"/>
</dbReference>
<dbReference type="CDD" id="cd00104">
    <property type="entry name" value="KAZAL_FS"/>
    <property type="match status" value="1"/>
</dbReference>
<evidence type="ECO:0000313" key="2">
    <source>
        <dbReference type="EMBL" id="KAK3787250.1"/>
    </source>
</evidence>
<dbReference type="InterPro" id="IPR036058">
    <property type="entry name" value="Kazal_dom_sf"/>
</dbReference>
<protein>
    <recommendedName>
        <fullName evidence="1">Kazal-like domain-containing protein</fullName>
    </recommendedName>
</protein>
<proteinExistence type="predicted"/>
<dbReference type="Pfam" id="PF07648">
    <property type="entry name" value="Kazal_2"/>
    <property type="match status" value="1"/>
</dbReference>
<keyword evidence="3" id="KW-1185">Reference proteome</keyword>
<dbReference type="Gene3D" id="3.30.60.30">
    <property type="match status" value="1"/>
</dbReference>
<dbReference type="AlphaFoldDB" id="A0AAE1AG82"/>
<accession>A0AAE1AG82</accession>
<dbReference type="SMART" id="SM00280">
    <property type="entry name" value="KAZAL"/>
    <property type="match status" value="1"/>
</dbReference>
<reference evidence="2" key="1">
    <citation type="journal article" date="2023" name="G3 (Bethesda)">
        <title>A reference genome for the long-term kleptoplast-retaining sea slug Elysia crispata morphotype clarki.</title>
        <authorList>
            <person name="Eastman K.E."/>
            <person name="Pendleton A.L."/>
            <person name="Shaikh M.A."/>
            <person name="Suttiyut T."/>
            <person name="Ogas R."/>
            <person name="Tomko P."/>
            <person name="Gavelis G."/>
            <person name="Widhalm J.R."/>
            <person name="Wisecaver J.H."/>
        </authorList>
    </citation>
    <scope>NUCLEOTIDE SEQUENCE</scope>
    <source>
        <strain evidence="2">ECLA1</strain>
    </source>
</reference>
<sequence>MRSKRIILQILDLNTASVLPTKFCLHRDTENIRQVCLAPVQSSSPSFAPCKSRKLVIQLRRLAKLGFHYVGERKVFDSCCNAGIPDFYSPVCGSDGKTYDNEWEMDYFACEGKNYVTKVDIKNCPDWVDPNSLYPPEFWASWGKN</sequence>
<dbReference type="EMBL" id="JAWDGP010001872">
    <property type="protein sequence ID" value="KAK3787250.1"/>
    <property type="molecule type" value="Genomic_DNA"/>
</dbReference>
<dbReference type="InterPro" id="IPR002350">
    <property type="entry name" value="Kazal_dom"/>
</dbReference>
<evidence type="ECO:0000259" key="1">
    <source>
        <dbReference type="PROSITE" id="PS51465"/>
    </source>
</evidence>
<feature type="domain" description="Kazal-like" evidence="1">
    <location>
        <begin position="74"/>
        <end position="126"/>
    </location>
</feature>
<gene>
    <name evidence="2" type="ORF">RRG08_055973</name>
</gene>
<organism evidence="2 3">
    <name type="scientific">Elysia crispata</name>
    <name type="common">lettuce slug</name>
    <dbReference type="NCBI Taxonomy" id="231223"/>
    <lineage>
        <taxon>Eukaryota</taxon>
        <taxon>Metazoa</taxon>
        <taxon>Spiralia</taxon>
        <taxon>Lophotrochozoa</taxon>
        <taxon>Mollusca</taxon>
        <taxon>Gastropoda</taxon>
        <taxon>Heterobranchia</taxon>
        <taxon>Euthyneura</taxon>
        <taxon>Panpulmonata</taxon>
        <taxon>Sacoglossa</taxon>
        <taxon>Placobranchoidea</taxon>
        <taxon>Plakobranchidae</taxon>
        <taxon>Elysia</taxon>
    </lineage>
</organism>
<dbReference type="SUPFAM" id="SSF100895">
    <property type="entry name" value="Kazal-type serine protease inhibitors"/>
    <property type="match status" value="1"/>
</dbReference>
<dbReference type="PROSITE" id="PS51465">
    <property type="entry name" value="KAZAL_2"/>
    <property type="match status" value="1"/>
</dbReference>
<comment type="caution">
    <text evidence="2">The sequence shown here is derived from an EMBL/GenBank/DDBJ whole genome shotgun (WGS) entry which is preliminary data.</text>
</comment>